<evidence type="ECO:0000313" key="1">
    <source>
        <dbReference type="EMBL" id="MPL69779.1"/>
    </source>
</evidence>
<reference evidence="1" key="1">
    <citation type="submission" date="2019-08" db="EMBL/GenBank/DDBJ databases">
        <authorList>
            <person name="Kucharzyk K."/>
            <person name="Murdoch R.W."/>
            <person name="Higgins S."/>
            <person name="Loffler F."/>
        </authorList>
    </citation>
    <scope>NUCLEOTIDE SEQUENCE</scope>
</reference>
<dbReference type="AlphaFoldDB" id="A0A644TT26"/>
<gene>
    <name evidence="1" type="ORF">SDC9_15528</name>
</gene>
<proteinExistence type="predicted"/>
<dbReference type="EMBL" id="VSSQ01000049">
    <property type="protein sequence ID" value="MPL69779.1"/>
    <property type="molecule type" value="Genomic_DNA"/>
</dbReference>
<protein>
    <submittedName>
        <fullName evidence="1">Uncharacterized protein</fullName>
    </submittedName>
</protein>
<sequence length="35" mass="4052">MAVINVIDKNVIYGDNKQMNFMNIIKIKKITVQTL</sequence>
<comment type="caution">
    <text evidence="1">The sequence shown here is derived from an EMBL/GenBank/DDBJ whole genome shotgun (WGS) entry which is preliminary data.</text>
</comment>
<organism evidence="1">
    <name type="scientific">bioreactor metagenome</name>
    <dbReference type="NCBI Taxonomy" id="1076179"/>
    <lineage>
        <taxon>unclassified sequences</taxon>
        <taxon>metagenomes</taxon>
        <taxon>ecological metagenomes</taxon>
    </lineage>
</organism>
<accession>A0A644TT26</accession>
<name>A0A644TT26_9ZZZZ</name>